<evidence type="ECO:0000256" key="11">
    <source>
        <dbReference type="ARBA" id="ARBA00039158"/>
    </source>
</evidence>
<evidence type="ECO:0000256" key="13">
    <source>
        <dbReference type="ARBA" id="ARBA00048823"/>
    </source>
</evidence>
<keyword evidence="9" id="KW-0648">Protein biosynthesis</keyword>
<feature type="binding site" evidence="15">
    <location>
        <position position="384"/>
    </location>
    <ligand>
        <name>L-serine</name>
        <dbReference type="ChEBI" id="CHEBI:33384"/>
    </ligand>
</feature>
<dbReference type="OrthoDB" id="9804647at2"/>
<feature type="domain" description="Aminoacyl-transfer RNA synthetases class-II family profile" evidence="17">
    <location>
        <begin position="175"/>
        <end position="410"/>
    </location>
</feature>
<dbReference type="Gene3D" id="3.30.930.10">
    <property type="entry name" value="Bira Bifunctional Protein, Domain 2"/>
    <property type="match status" value="1"/>
</dbReference>
<dbReference type="InterPro" id="IPR002317">
    <property type="entry name" value="Ser-tRNA-ligase_type_1"/>
</dbReference>
<evidence type="ECO:0000313" key="19">
    <source>
        <dbReference type="Proteomes" id="UP000236641"/>
    </source>
</evidence>
<keyword evidence="10" id="KW-0030">Aminoacyl-tRNA synthetase</keyword>
<feature type="binding site" evidence="15">
    <location>
        <position position="287"/>
    </location>
    <ligand>
        <name>L-serine</name>
        <dbReference type="ChEBI" id="CHEBI:33384"/>
    </ligand>
</feature>
<dbReference type="RefSeq" id="WP_103050437.1">
    <property type="nucleotide sequence ID" value="NZ_POWF01000001.1"/>
</dbReference>
<keyword evidence="5" id="KW-0963">Cytoplasm</keyword>
<evidence type="ECO:0000259" key="17">
    <source>
        <dbReference type="PROSITE" id="PS50862"/>
    </source>
</evidence>
<dbReference type="InterPro" id="IPR002314">
    <property type="entry name" value="aa-tRNA-synt_IIb"/>
</dbReference>
<feature type="binding site" evidence="15">
    <location>
        <position position="233"/>
    </location>
    <ligand>
        <name>L-serine</name>
        <dbReference type="ChEBI" id="CHEBI:33384"/>
    </ligand>
</feature>
<dbReference type="InterPro" id="IPR015866">
    <property type="entry name" value="Ser-tRNA-synth_1_N"/>
</dbReference>
<reference evidence="18 19" key="1">
    <citation type="submission" date="2018-01" db="EMBL/GenBank/DDBJ databases">
        <title>The draft genome of Hanstruepera neustonica JCM19743.</title>
        <authorList>
            <person name="He R.-H."/>
            <person name="Du Z.-J."/>
        </authorList>
    </citation>
    <scope>NUCLEOTIDE SEQUENCE [LARGE SCALE GENOMIC DNA]</scope>
    <source>
        <strain evidence="18 19">JCM19743</strain>
    </source>
</reference>
<evidence type="ECO:0000256" key="7">
    <source>
        <dbReference type="ARBA" id="ARBA00022741"/>
    </source>
</evidence>
<dbReference type="AlphaFoldDB" id="A0A2K1E2U8"/>
<dbReference type="Pfam" id="PF02403">
    <property type="entry name" value="Seryl_tRNA_N"/>
    <property type="match status" value="1"/>
</dbReference>
<feature type="binding site" evidence="16">
    <location>
        <begin position="351"/>
        <end position="354"/>
    </location>
    <ligand>
        <name>ATP</name>
        <dbReference type="ChEBI" id="CHEBI:30616"/>
    </ligand>
</feature>
<comment type="pathway">
    <text evidence="2">Aminoacyl-tRNA biosynthesis; selenocysteinyl-tRNA(Sec) biosynthesis; L-seryl-tRNA(Sec) from L-serine and tRNA(Sec): step 1/1.</text>
</comment>
<sequence>MLQVPFIRENKEFVIERLAVRNMDASQMVAEVIELDESRRQIQTELDNTLAEANAISKEIGMLFKKGEVDKANALKAKTTDLKESSKDLSEQLAAKTDALNELLYKIPNIPHESVPNGNSDADNEEVFREGAVPKLHDDALPHWELAKKYDIIDFELGNKITGAGFPVYKGKGARLQRALIQYFLDKNTDAGYTEYQLPHLVNEASGFGTGQLPDKEGQMYHVTEDNLYLIPTAEVPGTNIFRDVILNENELPIGITGYTPCFRREAGSYGAHVRGLNRLHQFDKVEIIRIEHPDNSYKALDGMIEHVKSILNELNLPYRILRLCGGDVTFASALTYDFEVFSTAQDRWLEISSVSNFETFQANRLKLRFKNSNGKKELAHTLNGSSLALPRVLAGILENYQTEKGILIPEVLIPYTGFSIID</sequence>
<dbReference type="GO" id="GO:0004828">
    <property type="term" value="F:serine-tRNA ligase activity"/>
    <property type="evidence" value="ECO:0007669"/>
    <property type="project" value="UniProtKB-UniRule"/>
</dbReference>
<dbReference type="Proteomes" id="UP000236641">
    <property type="component" value="Unassembled WGS sequence"/>
</dbReference>
<evidence type="ECO:0000256" key="3">
    <source>
        <dbReference type="ARBA" id="ARBA00010728"/>
    </source>
</evidence>
<evidence type="ECO:0000256" key="16">
    <source>
        <dbReference type="PIRSR" id="PIRSR001529-2"/>
    </source>
</evidence>
<evidence type="ECO:0000256" key="15">
    <source>
        <dbReference type="PIRSR" id="PIRSR001529-1"/>
    </source>
</evidence>
<dbReference type="InterPro" id="IPR045864">
    <property type="entry name" value="aa-tRNA-synth_II/BPL/LPL"/>
</dbReference>
<evidence type="ECO:0000256" key="2">
    <source>
        <dbReference type="ARBA" id="ARBA00005045"/>
    </source>
</evidence>
<comment type="caution">
    <text evidence="18">The sequence shown here is derived from an EMBL/GenBank/DDBJ whole genome shotgun (WGS) entry which is preliminary data.</text>
</comment>
<dbReference type="PIRSF" id="PIRSF001529">
    <property type="entry name" value="Ser-tRNA-synth_IIa"/>
    <property type="match status" value="1"/>
</dbReference>
<evidence type="ECO:0000256" key="9">
    <source>
        <dbReference type="ARBA" id="ARBA00022917"/>
    </source>
</evidence>
<dbReference type="InterPro" id="IPR010978">
    <property type="entry name" value="tRNA-bd_arm"/>
</dbReference>
<dbReference type="Gene3D" id="1.10.287.40">
    <property type="entry name" value="Serine-tRNA synthetase, tRNA binding domain"/>
    <property type="match status" value="1"/>
</dbReference>
<dbReference type="GO" id="GO:0005524">
    <property type="term" value="F:ATP binding"/>
    <property type="evidence" value="ECO:0007669"/>
    <property type="project" value="UniProtKB-KW"/>
</dbReference>
<feature type="binding site" evidence="16">
    <location>
        <begin position="264"/>
        <end position="266"/>
    </location>
    <ligand>
        <name>ATP</name>
        <dbReference type="ChEBI" id="CHEBI:30616"/>
    </ligand>
</feature>
<dbReference type="SUPFAM" id="SSF55681">
    <property type="entry name" value="Class II aaRS and biotin synthetases"/>
    <property type="match status" value="1"/>
</dbReference>
<evidence type="ECO:0000256" key="10">
    <source>
        <dbReference type="ARBA" id="ARBA00023146"/>
    </source>
</evidence>
<comment type="similarity">
    <text evidence="3">Belongs to the class-II aminoacyl-tRNA synthetase family. Type-1 seryl-tRNA synthetase subfamily.</text>
</comment>
<dbReference type="NCBIfam" id="TIGR00414">
    <property type="entry name" value="serS"/>
    <property type="match status" value="1"/>
</dbReference>
<evidence type="ECO:0000256" key="1">
    <source>
        <dbReference type="ARBA" id="ARBA00004496"/>
    </source>
</evidence>
<evidence type="ECO:0000256" key="5">
    <source>
        <dbReference type="ARBA" id="ARBA00022490"/>
    </source>
</evidence>
<comment type="catalytic activity">
    <reaction evidence="12">
        <text>tRNA(Sec) + L-serine + ATP = L-seryl-tRNA(Sec) + AMP + diphosphate + H(+)</text>
        <dbReference type="Rhea" id="RHEA:42580"/>
        <dbReference type="Rhea" id="RHEA-COMP:9742"/>
        <dbReference type="Rhea" id="RHEA-COMP:10128"/>
        <dbReference type="ChEBI" id="CHEBI:15378"/>
        <dbReference type="ChEBI" id="CHEBI:30616"/>
        <dbReference type="ChEBI" id="CHEBI:33019"/>
        <dbReference type="ChEBI" id="CHEBI:33384"/>
        <dbReference type="ChEBI" id="CHEBI:78442"/>
        <dbReference type="ChEBI" id="CHEBI:78533"/>
        <dbReference type="ChEBI" id="CHEBI:456215"/>
        <dbReference type="EC" id="6.1.1.11"/>
    </reaction>
</comment>
<keyword evidence="6 18" id="KW-0436">Ligase</keyword>
<evidence type="ECO:0000256" key="8">
    <source>
        <dbReference type="ARBA" id="ARBA00022840"/>
    </source>
</evidence>
<keyword evidence="19" id="KW-1185">Reference proteome</keyword>
<feature type="binding site" evidence="15">
    <location>
        <position position="264"/>
    </location>
    <ligand>
        <name>L-serine</name>
        <dbReference type="ChEBI" id="CHEBI:33384"/>
    </ligand>
</feature>
<dbReference type="SUPFAM" id="SSF46589">
    <property type="entry name" value="tRNA-binding arm"/>
    <property type="match status" value="1"/>
</dbReference>
<dbReference type="GO" id="GO:0005737">
    <property type="term" value="C:cytoplasm"/>
    <property type="evidence" value="ECO:0007669"/>
    <property type="project" value="UniProtKB-SubCell"/>
</dbReference>
<name>A0A2K1E2U8_9FLAO</name>
<gene>
    <name evidence="18" type="ORF">C1T31_00085</name>
</gene>
<evidence type="ECO:0000256" key="6">
    <source>
        <dbReference type="ARBA" id="ARBA00022598"/>
    </source>
</evidence>
<protein>
    <recommendedName>
        <fullName evidence="11 14">Serine--tRNA ligase</fullName>
        <ecNumber evidence="4 14">6.1.1.11</ecNumber>
    </recommendedName>
</protein>
<organism evidence="18 19">
    <name type="scientific">Hanstruepera neustonica</name>
    <dbReference type="NCBI Taxonomy" id="1445657"/>
    <lineage>
        <taxon>Bacteria</taxon>
        <taxon>Pseudomonadati</taxon>
        <taxon>Bacteroidota</taxon>
        <taxon>Flavobacteriia</taxon>
        <taxon>Flavobacteriales</taxon>
        <taxon>Flavobacteriaceae</taxon>
        <taxon>Hanstruepera</taxon>
    </lineage>
</organism>
<evidence type="ECO:0000313" key="18">
    <source>
        <dbReference type="EMBL" id="PNQ74585.1"/>
    </source>
</evidence>
<comment type="catalytic activity">
    <reaction evidence="13">
        <text>tRNA(Ser) + L-serine + ATP = L-seryl-tRNA(Ser) + AMP + diphosphate + H(+)</text>
        <dbReference type="Rhea" id="RHEA:12292"/>
        <dbReference type="Rhea" id="RHEA-COMP:9669"/>
        <dbReference type="Rhea" id="RHEA-COMP:9703"/>
        <dbReference type="ChEBI" id="CHEBI:15378"/>
        <dbReference type="ChEBI" id="CHEBI:30616"/>
        <dbReference type="ChEBI" id="CHEBI:33019"/>
        <dbReference type="ChEBI" id="CHEBI:33384"/>
        <dbReference type="ChEBI" id="CHEBI:78442"/>
        <dbReference type="ChEBI" id="CHEBI:78533"/>
        <dbReference type="ChEBI" id="CHEBI:456215"/>
        <dbReference type="EC" id="6.1.1.11"/>
    </reaction>
</comment>
<dbReference type="PANTHER" id="PTHR43697:SF1">
    <property type="entry name" value="SERINE--TRNA LIGASE"/>
    <property type="match status" value="1"/>
</dbReference>
<comment type="subcellular location">
    <subcellularLocation>
        <location evidence="1">Cytoplasm</location>
    </subcellularLocation>
</comment>
<evidence type="ECO:0000256" key="4">
    <source>
        <dbReference type="ARBA" id="ARBA00012840"/>
    </source>
</evidence>
<dbReference type="PRINTS" id="PR00981">
    <property type="entry name" value="TRNASYNTHSER"/>
</dbReference>
<dbReference type="InterPro" id="IPR042103">
    <property type="entry name" value="SerRS_1_N_sf"/>
</dbReference>
<keyword evidence="8 16" id="KW-0067">ATP-binding</keyword>
<dbReference type="PANTHER" id="PTHR43697">
    <property type="entry name" value="SERYL-TRNA SYNTHETASE"/>
    <property type="match status" value="1"/>
</dbReference>
<dbReference type="EMBL" id="POWF01000001">
    <property type="protein sequence ID" value="PNQ74585.1"/>
    <property type="molecule type" value="Genomic_DNA"/>
</dbReference>
<evidence type="ECO:0000256" key="14">
    <source>
        <dbReference type="NCBIfam" id="TIGR00414"/>
    </source>
</evidence>
<dbReference type="InterPro" id="IPR006195">
    <property type="entry name" value="aa-tRNA-synth_II"/>
</dbReference>
<evidence type="ECO:0000256" key="12">
    <source>
        <dbReference type="ARBA" id="ARBA00047929"/>
    </source>
</evidence>
<accession>A0A2K1E2U8</accession>
<dbReference type="EC" id="6.1.1.11" evidence="4 14"/>
<dbReference type="GO" id="GO:0006434">
    <property type="term" value="P:seryl-tRNA aminoacylation"/>
    <property type="evidence" value="ECO:0007669"/>
    <property type="project" value="UniProtKB-UniRule"/>
</dbReference>
<keyword evidence="7" id="KW-0547">Nucleotide-binding</keyword>
<dbReference type="PROSITE" id="PS50862">
    <property type="entry name" value="AA_TRNA_LIGASE_II"/>
    <property type="match status" value="1"/>
</dbReference>
<proteinExistence type="inferred from homology"/>
<dbReference type="Pfam" id="PF00587">
    <property type="entry name" value="tRNA-synt_2b"/>
    <property type="match status" value="1"/>
</dbReference>